<organism evidence="1">
    <name type="scientific">marine sediment metagenome</name>
    <dbReference type="NCBI Taxonomy" id="412755"/>
    <lineage>
        <taxon>unclassified sequences</taxon>
        <taxon>metagenomes</taxon>
        <taxon>ecological metagenomes</taxon>
    </lineage>
</organism>
<protein>
    <submittedName>
        <fullName evidence="1">Uncharacterized protein</fullName>
    </submittedName>
</protein>
<reference evidence="1" key="1">
    <citation type="journal article" date="2014" name="Front. Microbiol.">
        <title>High frequency of phylogenetically diverse reductive dehalogenase-homologous genes in deep subseafloor sedimentary metagenomes.</title>
        <authorList>
            <person name="Kawai M."/>
            <person name="Futagami T."/>
            <person name="Toyoda A."/>
            <person name="Takaki Y."/>
            <person name="Nishi S."/>
            <person name="Hori S."/>
            <person name="Arai W."/>
            <person name="Tsubouchi T."/>
            <person name="Morono Y."/>
            <person name="Uchiyama I."/>
            <person name="Ito T."/>
            <person name="Fujiyama A."/>
            <person name="Inagaki F."/>
            <person name="Takami H."/>
        </authorList>
    </citation>
    <scope>NUCLEOTIDE SEQUENCE</scope>
    <source>
        <strain evidence="1">Expedition CK06-06</strain>
    </source>
</reference>
<dbReference type="EMBL" id="BARS01042906">
    <property type="protein sequence ID" value="GAG33889.1"/>
    <property type="molecule type" value="Genomic_DNA"/>
</dbReference>
<sequence length="70" mass="7544">MSPKSRIALKEATAIPAIFSIEADSSPAVIFVTLSTTFIQIKTNTAIERKDTGLDHVCNKKPNTALDKAL</sequence>
<accession>X0WSF7</accession>
<name>X0WSF7_9ZZZZ</name>
<dbReference type="AlphaFoldDB" id="X0WSF7"/>
<gene>
    <name evidence="1" type="ORF">S01H1_65030</name>
</gene>
<evidence type="ECO:0000313" key="1">
    <source>
        <dbReference type="EMBL" id="GAG33889.1"/>
    </source>
</evidence>
<comment type="caution">
    <text evidence="1">The sequence shown here is derived from an EMBL/GenBank/DDBJ whole genome shotgun (WGS) entry which is preliminary data.</text>
</comment>
<proteinExistence type="predicted"/>